<dbReference type="InterPro" id="IPR050620">
    <property type="entry name" value="Thioredoxin_H-type-like"/>
</dbReference>
<name>A0A6C0E0D8_9ZZZZ</name>
<keyword evidence="1" id="KW-1015">Disulfide bond</keyword>
<dbReference type="InterPro" id="IPR005746">
    <property type="entry name" value="Thioredoxin"/>
</dbReference>
<dbReference type="Pfam" id="PF00085">
    <property type="entry name" value="Thioredoxin"/>
    <property type="match status" value="1"/>
</dbReference>
<accession>A0A6C0E0D8</accession>
<comment type="similarity">
    <text evidence="2">Belongs to the thioredoxin family. Plant H-type subfamily.</text>
</comment>
<protein>
    <recommendedName>
        <fullName evidence="3">Thioredoxin domain-containing protein</fullName>
    </recommendedName>
</protein>
<dbReference type="AlphaFoldDB" id="A0A6C0E0D8"/>
<dbReference type="Gene3D" id="3.40.30.10">
    <property type="entry name" value="Glutaredoxin"/>
    <property type="match status" value="1"/>
</dbReference>
<dbReference type="PANTHER" id="PTHR10438">
    <property type="entry name" value="THIOREDOXIN"/>
    <property type="match status" value="1"/>
</dbReference>
<dbReference type="PROSITE" id="PS51352">
    <property type="entry name" value="THIOREDOXIN_2"/>
    <property type="match status" value="1"/>
</dbReference>
<sequence>MPITLTPDNQNEYINDNHHKNIIIDFGASWCNPCNEFKPIFTATEKDFSDVLFLTADVNTMDELASDYDIKSLPTIVFIKEGNEVGRFSGKKTAPEFKKFVSVLLDQ</sequence>
<dbReference type="InterPro" id="IPR013766">
    <property type="entry name" value="Thioredoxin_domain"/>
</dbReference>
<dbReference type="GO" id="GO:0015035">
    <property type="term" value="F:protein-disulfide reductase activity"/>
    <property type="evidence" value="ECO:0007669"/>
    <property type="project" value="InterPro"/>
</dbReference>
<proteinExistence type="inferred from homology"/>
<dbReference type="SUPFAM" id="SSF52833">
    <property type="entry name" value="Thioredoxin-like"/>
    <property type="match status" value="1"/>
</dbReference>
<dbReference type="PANTHER" id="PTHR10438:SF468">
    <property type="entry name" value="THIOREDOXIN-1-RELATED"/>
    <property type="match status" value="1"/>
</dbReference>
<evidence type="ECO:0000256" key="2">
    <source>
        <dbReference type="ARBA" id="ARBA00038353"/>
    </source>
</evidence>
<dbReference type="InterPro" id="IPR036249">
    <property type="entry name" value="Thioredoxin-like_sf"/>
</dbReference>
<feature type="domain" description="Thioredoxin" evidence="3">
    <location>
        <begin position="1"/>
        <end position="106"/>
    </location>
</feature>
<dbReference type="PRINTS" id="PR00421">
    <property type="entry name" value="THIOREDOXIN"/>
</dbReference>
<dbReference type="PIRSF" id="PIRSF000077">
    <property type="entry name" value="Thioredoxin"/>
    <property type="match status" value="1"/>
</dbReference>
<evidence type="ECO:0000256" key="1">
    <source>
        <dbReference type="ARBA" id="ARBA00023157"/>
    </source>
</evidence>
<organism evidence="4">
    <name type="scientific">viral metagenome</name>
    <dbReference type="NCBI Taxonomy" id="1070528"/>
    <lineage>
        <taxon>unclassified sequences</taxon>
        <taxon>metagenomes</taxon>
        <taxon>organismal metagenomes</taxon>
    </lineage>
</organism>
<evidence type="ECO:0000313" key="4">
    <source>
        <dbReference type="EMBL" id="QHT22023.1"/>
    </source>
</evidence>
<dbReference type="EMBL" id="MN739700">
    <property type="protein sequence ID" value="QHT22023.1"/>
    <property type="molecule type" value="Genomic_DNA"/>
</dbReference>
<reference evidence="4" key="1">
    <citation type="journal article" date="2020" name="Nature">
        <title>Giant virus diversity and host interactions through global metagenomics.</title>
        <authorList>
            <person name="Schulz F."/>
            <person name="Roux S."/>
            <person name="Paez-Espino D."/>
            <person name="Jungbluth S."/>
            <person name="Walsh D.A."/>
            <person name="Denef V.J."/>
            <person name="McMahon K.D."/>
            <person name="Konstantinidis K.T."/>
            <person name="Eloe-Fadrosh E.A."/>
            <person name="Kyrpides N.C."/>
            <person name="Woyke T."/>
        </authorList>
    </citation>
    <scope>NUCLEOTIDE SEQUENCE</scope>
    <source>
        <strain evidence="4">GVMAG-M-3300023179-103</strain>
    </source>
</reference>
<evidence type="ECO:0000259" key="3">
    <source>
        <dbReference type="PROSITE" id="PS51352"/>
    </source>
</evidence>
<dbReference type="CDD" id="cd02947">
    <property type="entry name" value="TRX_family"/>
    <property type="match status" value="1"/>
</dbReference>